<keyword evidence="11" id="KW-1185">Reference proteome</keyword>
<feature type="short sequence motif" description="'KMSKS' region" evidence="7">
    <location>
        <begin position="253"/>
        <end position="257"/>
    </location>
</feature>
<comment type="caution">
    <text evidence="7">Lacks conserved residue(s) required for the propagation of feature annotation.</text>
</comment>
<evidence type="ECO:0000256" key="2">
    <source>
        <dbReference type="ARBA" id="ARBA00022598"/>
    </source>
</evidence>
<feature type="domain" description="Glutamyl/glutaminyl-tRNA synthetase class Ib catalytic" evidence="8">
    <location>
        <begin position="6"/>
        <end position="319"/>
    </location>
</feature>
<dbReference type="InterPro" id="IPR049940">
    <property type="entry name" value="GluQ/Sye"/>
</dbReference>
<keyword evidence="3 7" id="KW-0547">Nucleotide-binding</keyword>
<comment type="catalytic activity">
    <reaction evidence="7">
        <text>tRNA(Glu) + L-glutamate + ATP = L-glutamyl-tRNA(Glu) + AMP + diphosphate</text>
        <dbReference type="Rhea" id="RHEA:23540"/>
        <dbReference type="Rhea" id="RHEA-COMP:9663"/>
        <dbReference type="Rhea" id="RHEA-COMP:9680"/>
        <dbReference type="ChEBI" id="CHEBI:29985"/>
        <dbReference type="ChEBI" id="CHEBI:30616"/>
        <dbReference type="ChEBI" id="CHEBI:33019"/>
        <dbReference type="ChEBI" id="CHEBI:78442"/>
        <dbReference type="ChEBI" id="CHEBI:78520"/>
        <dbReference type="ChEBI" id="CHEBI:456215"/>
        <dbReference type="EC" id="6.1.1.17"/>
    </reaction>
</comment>
<keyword evidence="2 7" id="KW-0436">Ligase</keyword>
<dbReference type="PRINTS" id="PR00987">
    <property type="entry name" value="TRNASYNTHGLU"/>
</dbReference>
<evidence type="ECO:0000313" key="10">
    <source>
        <dbReference type="EMBL" id="BAW80211.1"/>
    </source>
</evidence>
<evidence type="ECO:0000256" key="1">
    <source>
        <dbReference type="ARBA" id="ARBA00007894"/>
    </source>
</evidence>
<dbReference type="Pfam" id="PF19269">
    <property type="entry name" value="Anticodon_2"/>
    <property type="match status" value="1"/>
</dbReference>
<dbReference type="InterPro" id="IPR020751">
    <property type="entry name" value="aa-tRNA-synth_I_codon-bd_sub2"/>
</dbReference>
<comment type="subcellular location">
    <subcellularLocation>
        <location evidence="7">Cytoplasm</location>
    </subcellularLocation>
</comment>
<proteinExistence type="inferred from homology"/>
<evidence type="ECO:0000259" key="9">
    <source>
        <dbReference type="Pfam" id="PF19269"/>
    </source>
</evidence>
<dbReference type="NCBIfam" id="NF004315">
    <property type="entry name" value="PRK05710.1-4"/>
    <property type="match status" value="1"/>
</dbReference>
<dbReference type="OrthoDB" id="9807503at2"/>
<evidence type="ECO:0000256" key="3">
    <source>
        <dbReference type="ARBA" id="ARBA00022741"/>
    </source>
</evidence>
<dbReference type="AlphaFoldDB" id="A0A1Q2SM58"/>
<dbReference type="GO" id="GO:0000049">
    <property type="term" value="F:tRNA binding"/>
    <property type="evidence" value="ECO:0007669"/>
    <property type="project" value="InterPro"/>
</dbReference>
<dbReference type="Pfam" id="PF00749">
    <property type="entry name" value="tRNA-synt_1c"/>
    <property type="match status" value="1"/>
</dbReference>
<dbReference type="PROSITE" id="PS00178">
    <property type="entry name" value="AA_TRNA_LIGASE_I"/>
    <property type="match status" value="1"/>
</dbReference>
<reference evidence="10 11" key="1">
    <citation type="journal article" date="2017" name="ISME J.">
        <title>An acid-tolerant ammonia-oxidizing ?-proteobacterium from soil.</title>
        <authorList>
            <person name="Hayatsu M."/>
            <person name="Tago K."/>
            <person name="Uchiyama I."/>
            <person name="Toyoda A."/>
            <person name="Wang Y."/>
            <person name="Shimomura Y."/>
            <person name="Okubo T."/>
            <person name="Kurisu F."/>
            <person name="Hirono Y."/>
            <person name="Nonaka K."/>
            <person name="Akiyama H."/>
            <person name="Itoh T."/>
            <person name="Takami H."/>
        </authorList>
    </citation>
    <scope>NUCLEOTIDE SEQUENCE [LARGE SCALE GENOMIC DNA]</scope>
    <source>
        <strain evidence="10 11">TAO100</strain>
    </source>
</reference>
<comment type="function">
    <text evidence="7">Catalyzes the attachment of glutamate to tRNA(Glu) in a two-step reaction: glutamate is first activated by ATP to form Glu-AMP and then transferred to the acceptor end of tRNA(Glu).</text>
</comment>
<dbReference type="EC" id="6.1.1.17" evidence="7"/>
<name>A0A1Q2SM58_9GAMM</name>
<evidence type="ECO:0000256" key="5">
    <source>
        <dbReference type="ARBA" id="ARBA00022917"/>
    </source>
</evidence>
<comment type="similarity">
    <text evidence="1 7">Belongs to the class-I aminoacyl-tRNA synthetase family. Glutamate--tRNA ligase type 1 subfamily.</text>
</comment>
<dbReference type="InterPro" id="IPR004527">
    <property type="entry name" value="Glu-tRNA-ligase_bac/mito"/>
</dbReference>
<gene>
    <name evidence="7" type="primary">gltX</name>
    <name evidence="10" type="ORF">TAO_0841</name>
</gene>
<dbReference type="Gene3D" id="1.10.10.350">
    <property type="match status" value="1"/>
</dbReference>
<accession>A0A1Q2SM58</accession>
<dbReference type="CDD" id="cd00808">
    <property type="entry name" value="GluRS_core"/>
    <property type="match status" value="1"/>
</dbReference>
<dbReference type="InterPro" id="IPR014729">
    <property type="entry name" value="Rossmann-like_a/b/a_fold"/>
</dbReference>
<dbReference type="GO" id="GO:0008270">
    <property type="term" value="F:zinc ion binding"/>
    <property type="evidence" value="ECO:0007669"/>
    <property type="project" value="InterPro"/>
</dbReference>
<dbReference type="InterPro" id="IPR000924">
    <property type="entry name" value="Glu/Gln-tRNA-synth"/>
</dbReference>
<sequence length="470" mass="52706">MMKTAVKTRFAPSPSGLLHLGNMRTALFNALLARRTQGLFLLRIEDTDQERSTEDYIEALLKDLCWLGLEWQEGPGIKGEFSPYRQSQRDAIYQDYFQQLEAKGLAYPCFCSQEELERIRKQQLAAGQPPRYLGTCARLTFEEVENKLAGGLKPALRFRIPSIAVVEFEDLVRGSQHFTARDIGDFIIRRADETPAFFFSNAIDDALMGITHVLRGEDHLTNTPRQILLLQSLGLPVPCYGHIAMIVGSDGTPLSKRHGSRSISELREAGYLPSAIYNYLARLGHHYENTSFLDLDGLAAQFNLDRLGKAPARFDSQQLYYWQREALAHSDFETLRQWLGSAVADQVPTDKYLEFIEIIRPNVVLPEDALRWAEALFGENLAFKDEALGVISQAGSDFFAAALAAVGHHGVDFKVVITQLKQTTNAKGKSLFLPLRAALTGNLDGPELALLFSLMGVTRVRQRLQRCLDL</sequence>
<protein>
    <recommendedName>
        <fullName evidence="7">Glutamate--tRNA ligase</fullName>
        <ecNumber evidence="7">6.1.1.17</ecNumber>
    </recommendedName>
    <alternativeName>
        <fullName evidence="7">Glutamyl-tRNA synthetase</fullName>
        <shortName evidence="7">GluRS</shortName>
    </alternativeName>
</protein>
<evidence type="ECO:0000259" key="8">
    <source>
        <dbReference type="Pfam" id="PF00749"/>
    </source>
</evidence>
<keyword evidence="6 7" id="KW-0030">Aminoacyl-tRNA synthetase</keyword>
<dbReference type="GO" id="GO:0006424">
    <property type="term" value="P:glutamyl-tRNA aminoacylation"/>
    <property type="evidence" value="ECO:0007669"/>
    <property type="project" value="UniProtKB-UniRule"/>
</dbReference>
<evidence type="ECO:0000256" key="7">
    <source>
        <dbReference type="HAMAP-Rule" id="MF_00022"/>
    </source>
</evidence>
<evidence type="ECO:0000313" key="11">
    <source>
        <dbReference type="Proteomes" id="UP000243679"/>
    </source>
</evidence>
<dbReference type="InterPro" id="IPR033910">
    <property type="entry name" value="GluRS_core"/>
</dbReference>
<dbReference type="EMBL" id="AP014836">
    <property type="protein sequence ID" value="BAW80211.1"/>
    <property type="molecule type" value="Genomic_DNA"/>
</dbReference>
<dbReference type="GO" id="GO:0004818">
    <property type="term" value="F:glutamate-tRNA ligase activity"/>
    <property type="evidence" value="ECO:0007669"/>
    <property type="project" value="UniProtKB-UniRule"/>
</dbReference>
<dbReference type="HAMAP" id="MF_00022">
    <property type="entry name" value="Glu_tRNA_synth_type1"/>
    <property type="match status" value="1"/>
</dbReference>
<evidence type="ECO:0000256" key="6">
    <source>
        <dbReference type="ARBA" id="ARBA00023146"/>
    </source>
</evidence>
<dbReference type="Gene3D" id="3.40.50.620">
    <property type="entry name" value="HUPs"/>
    <property type="match status" value="1"/>
</dbReference>
<keyword evidence="4 7" id="KW-0067">ATP-binding</keyword>
<dbReference type="RefSeq" id="WP_096526782.1">
    <property type="nucleotide sequence ID" value="NZ_AP014836.1"/>
</dbReference>
<keyword evidence="7" id="KW-0963">Cytoplasm</keyword>
<comment type="subunit">
    <text evidence="7">Monomer.</text>
</comment>
<dbReference type="SUPFAM" id="SSF52374">
    <property type="entry name" value="Nucleotidylyl transferase"/>
    <property type="match status" value="1"/>
</dbReference>
<dbReference type="PANTHER" id="PTHR43311">
    <property type="entry name" value="GLUTAMATE--TRNA LIGASE"/>
    <property type="match status" value="1"/>
</dbReference>
<dbReference type="GO" id="GO:0005829">
    <property type="term" value="C:cytosol"/>
    <property type="evidence" value="ECO:0007669"/>
    <property type="project" value="TreeGrafter"/>
</dbReference>
<dbReference type="GO" id="GO:0005524">
    <property type="term" value="F:ATP binding"/>
    <property type="evidence" value="ECO:0007669"/>
    <property type="project" value="UniProtKB-UniRule"/>
</dbReference>
<dbReference type="InterPro" id="IPR001412">
    <property type="entry name" value="aa-tRNA-synth_I_CS"/>
</dbReference>
<dbReference type="Proteomes" id="UP000243679">
    <property type="component" value="Chromosome"/>
</dbReference>
<dbReference type="KEGG" id="ntt:TAO_0841"/>
<evidence type="ECO:0000256" key="4">
    <source>
        <dbReference type="ARBA" id="ARBA00022840"/>
    </source>
</evidence>
<dbReference type="InterPro" id="IPR008925">
    <property type="entry name" value="aa_tRNA-synth_I_cd-bd_sf"/>
</dbReference>
<organism evidence="10 11">
    <name type="scientific">Candidatus Nitrosoglobus terrae</name>
    <dbReference type="NCBI Taxonomy" id="1630141"/>
    <lineage>
        <taxon>Bacteria</taxon>
        <taxon>Pseudomonadati</taxon>
        <taxon>Pseudomonadota</taxon>
        <taxon>Gammaproteobacteria</taxon>
        <taxon>Chromatiales</taxon>
        <taxon>Chromatiaceae</taxon>
        <taxon>Candidatus Nitrosoglobus</taxon>
    </lineage>
</organism>
<feature type="domain" description="Aminoacyl-tRNA synthetase class I anticodon-binding" evidence="9">
    <location>
        <begin position="349"/>
        <end position="467"/>
    </location>
</feature>
<dbReference type="InterPro" id="IPR020058">
    <property type="entry name" value="Glu/Gln-tRNA-synth_Ib_cat-dom"/>
</dbReference>
<dbReference type="PANTHER" id="PTHR43311:SF2">
    <property type="entry name" value="GLUTAMATE--TRNA LIGASE, MITOCHONDRIAL-RELATED"/>
    <property type="match status" value="1"/>
</dbReference>
<dbReference type="InterPro" id="IPR045462">
    <property type="entry name" value="aa-tRNA-synth_I_cd-bd"/>
</dbReference>
<dbReference type="SUPFAM" id="SSF48163">
    <property type="entry name" value="An anticodon-binding domain of class I aminoacyl-tRNA synthetases"/>
    <property type="match status" value="1"/>
</dbReference>
<feature type="short sequence motif" description="'HIGH' region" evidence="7">
    <location>
        <begin position="12"/>
        <end position="22"/>
    </location>
</feature>
<feature type="binding site" evidence="7">
    <location>
        <position position="256"/>
    </location>
    <ligand>
        <name>ATP</name>
        <dbReference type="ChEBI" id="CHEBI:30616"/>
    </ligand>
</feature>
<keyword evidence="5 7" id="KW-0648">Protein biosynthesis</keyword>
<dbReference type="NCBIfam" id="TIGR00464">
    <property type="entry name" value="gltX_bact"/>
    <property type="match status" value="1"/>
</dbReference>